<dbReference type="RefSeq" id="XP_075074873.1">
    <property type="nucleotide sequence ID" value="XM_075218772.1"/>
</dbReference>
<protein>
    <submittedName>
        <fullName evidence="2">Serine carboxypeptidase 1-like</fullName>
    </submittedName>
</protein>
<gene>
    <name evidence="2" type="primary">LOC142162422</name>
</gene>
<evidence type="ECO:0000313" key="2">
    <source>
        <dbReference type="RefSeq" id="XP_075074873.1"/>
    </source>
</evidence>
<name>A0AC58RQA0_TOBAC</name>
<organism evidence="1 2">
    <name type="scientific">Nicotiana tabacum</name>
    <name type="common">Common tobacco</name>
    <dbReference type="NCBI Taxonomy" id="4097"/>
    <lineage>
        <taxon>Eukaryota</taxon>
        <taxon>Viridiplantae</taxon>
        <taxon>Streptophyta</taxon>
        <taxon>Embryophyta</taxon>
        <taxon>Tracheophyta</taxon>
        <taxon>Spermatophyta</taxon>
        <taxon>Magnoliopsida</taxon>
        <taxon>eudicotyledons</taxon>
        <taxon>Gunneridae</taxon>
        <taxon>Pentapetalae</taxon>
        <taxon>asterids</taxon>
        <taxon>lamiids</taxon>
        <taxon>Solanales</taxon>
        <taxon>Solanaceae</taxon>
        <taxon>Nicotianoideae</taxon>
        <taxon>Nicotianeae</taxon>
        <taxon>Nicotiana</taxon>
    </lineage>
</organism>
<reference evidence="1" key="1">
    <citation type="journal article" date="2014" name="Nat. Commun.">
        <title>The tobacco genome sequence and its comparison with those of tomato and potato.</title>
        <authorList>
            <person name="Sierro N."/>
            <person name="Battey J.N."/>
            <person name="Ouadi S."/>
            <person name="Bakaher N."/>
            <person name="Bovet L."/>
            <person name="Willig A."/>
            <person name="Goepfert S."/>
            <person name="Peitsch M.C."/>
            <person name="Ivanov N.V."/>
        </authorList>
    </citation>
    <scope>NUCLEOTIDE SEQUENCE [LARGE SCALE GENOMIC DNA]</scope>
</reference>
<reference evidence="2" key="2">
    <citation type="submission" date="2025-08" db="UniProtKB">
        <authorList>
            <consortium name="RefSeq"/>
        </authorList>
    </citation>
    <scope>IDENTIFICATION</scope>
    <source>
        <tissue evidence="2">Leaf</tissue>
    </source>
</reference>
<accession>A0AC58RQA0</accession>
<evidence type="ECO:0000313" key="1">
    <source>
        <dbReference type="Proteomes" id="UP000790787"/>
    </source>
</evidence>
<sequence>MFSLLSSSPELPTNRSSSIHASWQDSPDTVLPIYQELMQSGIRVWIYSGDTDYIVSVTTSRYAIDKIKTPIKTSWYPWYFQGEVGGYAIEYENLTFVTARGSGHFVPGYQPARALTMFSSFINGTLPPQYLK</sequence>
<proteinExistence type="predicted"/>
<dbReference type="Proteomes" id="UP000790787">
    <property type="component" value="Chromosome 7"/>
</dbReference>
<keyword evidence="1" id="KW-1185">Reference proteome</keyword>